<dbReference type="InterPro" id="IPR043154">
    <property type="entry name" value="Sec-1-like_dom1"/>
</dbReference>
<name>A0A0D6QYN7_ARACU</name>
<dbReference type="InterPro" id="IPR043127">
    <property type="entry name" value="Sec-1-like_dom3a"/>
</dbReference>
<dbReference type="Gene3D" id="3.90.830.10">
    <property type="entry name" value="Syntaxin Binding Protein 1, Chain A, domain 2"/>
    <property type="match status" value="1"/>
</dbReference>
<comment type="similarity">
    <text evidence="1">Belongs to the STXBP/unc-18/SEC1 family.</text>
</comment>
<proteinExistence type="inferred from homology"/>
<reference evidence="3" key="1">
    <citation type="submission" date="2015-03" db="EMBL/GenBank/DDBJ databases">
        <title>A transcriptome of Araucaria cunninghamii, an australian fine timber species.</title>
        <authorList>
            <person name="Jing Yi C.J.Y."/>
            <person name="Yin San L.Y.S."/>
            <person name="Abdul Karim S.S."/>
            <person name="Wan Azmi N.N."/>
            <person name="Hercus R.R."/>
            <person name="Croft L.L."/>
        </authorList>
    </citation>
    <scope>NUCLEOTIDE SEQUENCE</scope>
    <source>
        <strain evidence="3">MI0301</strain>
        <tissue evidence="3">Leaf</tissue>
    </source>
</reference>
<evidence type="ECO:0000313" key="3">
    <source>
        <dbReference type="EMBL" id="JAG95123.1"/>
    </source>
</evidence>
<evidence type="ECO:0000256" key="1">
    <source>
        <dbReference type="ARBA" id="ARBA00009884"/>
    </source>
</evidence>
<dbReference type="PANTHER" id="PTHR11679">
    <property type="entry name" value="VESICLE PROTEIN SORTING-ASSOCIATED"/>
    <property type="match status" value="1"/>
</dbReference>
<dbReference type="Pfam" id="PF00995">
    <property type="entry name" value="Sec1"/>
    <property type="match status" value="1"/>
</dbReference>
<feature type="compositionally biased region" description="Polar residues" evidence="2">
    <location>
        <begin position="551"/>
        <end position="574"/>
    </location>
</feature>
<organism evidence="3">
    <name type="scientific">Araucaria cunninghamii</name>
    <name type="common">Hoop pine</name>
    <name type="synonym">Moreton Bay pine</name>
    <dbReference type="NCBI Taxonomy" id="56994"/>
    <lineage>
        <taxon>Eukaryota</taxon>
        <taxon>Viridiplantae</taxon>
        <taxon>Streptophyta</taxon>
        <taxon>Embryophyta</taxon>
        <taxon>Tracheophyta</taxon>
        <taxon>Spermatophyta</taxon>
        <taxon>Pinopsida</taxon>
        <taxon>Pinidae</taxon>
        <taxon>Conifers II</taxon>
        <taxon>Araucariales</taxon>
        <taxon>Araucariaceae</taxon>
        <taxon>Araucaria</taxon>
    </lineage>
</organism>
<evidence type="ECO:0000256" key="2">
    <source>
        <dbReference type="SAM" id="MobiDB-lite"/>
    </source>
</evidence>
<protein>
    <recommendedName>
        <fullName evidence="4">SNARE-interacting protein KEULE</fullName>
    </recommendedName>
</protein>
<evidence type="ECO:0008006" key="4">
    <source>
        <dbReference type="Google" id="ProtNLM"/>
    </source>
</evidence>
<feature type="region of interest" description="Disordered" evidence="2">
    <location>
        <begin position="530"/>
        <end position="593"/>
    </location>
</feature>
<dbReference type="GO" id="GO:0016192">
    <property type="term" value="P:vesicle-mediated transport"/>
    <property type="evidence" value="ECO:0007669"/>
    <property type="project" value="InterPro"/>
</dbReference>
<dbReference type="InterPro" id="IPR027482">
    <property type="entry name" value="Sec1-like_dom2"/>
</dbReference>
<dbReference type="InterPro" id="IPR036045">
    <property type="entry name" value="Sec1-like_sf"/>
</dbReference>
<dbReference type="PIRSF" id="PIRSF005715">
    <property type="entry name" value="VPS45_Sec1"/>
    <property type="match status" value="1"/>
</dbReference>
<dbReference type="EMBL" id="GCKF01041479">
    <property type="protein sequence ID" value="JAG95123.1"/>
    <property type="molecule type" value="Transcribed_RNA"/>
</dbReference>
<dbReference type="AlphaFoldDB" id="A0A0D6QYN7"/>
<dbReference type="InterPro" id="IPR001619">
    <property type="entry name" value="Sec1-like"/>
</dbReference>
<sequence>MSNGDSSHGDFRSFRQLTRDRLLQEMLRSTKGSNSKSSWKVLIMDKVTTKVMSYSCKMADITEEGISLVEDVSRRRQPLPAMEAVYFIQPLKENVRMFISDMSGKSPLYKKAYVFFSSPVSRDLVNLIKRDTSILSRIGALREMNLEYFAIDSQGFSTDQERAMEQLFGEHTQNTREYENCINTMACRLATVFASLKEFPLVRFRAARSALDATTATTFRDLIPTKFAAALWNFLIKYKSTVPNYPQEETCDLLIVDRSIDQIAPVIHEWTYDAMCHDLLNMEGNKYVYEITTQTGKKERKEVLLDEHDPVWFELRDLHFGEASVRLADKMSNFGSRNKAAQIRLGLRDGAELSTRDMQKMVQALPQYSDQLDKLSLHVDIAAKLNQIIKQQQLNEIGHLEQDLVFGDAGTKELINMLKTKEDMSPENKLRLLMIYAAINPDKLDGAKGLQWMQLARLSSDDMNAVKNIEHIGAQVSKKQSGGFSLKFGTHKKKHAVRKERNEEEGNWQLSRFYPMIEELIESLGKGELSSEEYPCMNDPPSTPSPSQSSRMNGASVRSTTSQQAHSVRTSKPASTWARRRQSDDGYSSDSALRHATSDTKILGKRIFVFMIGGATRSELRVAHKLTEKLKREVVLGSSSLDDPHQFITKLKLLTAYENLSLDDLDI</sequence>
<dbReference type="Gene3D" id="1.25.40.60">
    <property type="match status" value="1"/>
</dbReference>
<dbReference type="Gene3D" id="3.40.50.1910">
    <property type="match status" value="1"/>
</dbReference>
<dbReference type="Gene3D" id="3.40.50.2060">
    <property type="match status" value="1"/>
</dbReference>
<accession>A0A0D6QYN7</accession>
<dbReference type="SUPFAM" id="SSF56815">
    <property type="entry name" value="Sec1/munc18-like (SM) proteins"/>
    <property type="match status" value="1"/>
</dbReference>